<organism evidence="2 3">
    <name type="scientific">Colocasia esculenta</name>
    <name type="common">Wild taro</name>
    <name type="synonym">Arum esculentum</name>
    <dbReference type="NCBI Taxonomy" id="4460"/>
    <lineage>
        <taxon>Eukaryota</taxon>
        <taxon>Viridiplantae</taxon>
        <taxon>Streptophyta</taxon>
        <taxon>Embryophyta</taxon>
        <taxon>Tracheophyta</taxon>
        <taxon>Spermatophyta</taxon>
        <taxon>Magnoliopsida</taxon>
        <taxon>Liliopsida</taxon>
        <taxon>Araceae</taxon>
        <taxon>Aroideae</taxon>
        <taxon>Colocasieae</taxon>
        <taxon>Colocasia</taxon>
    </lineage>
</organism>
<dbReference type="EMBL" id="NMUH01003576">
    <property type="protein sequence ID" value="MQM06231.1"/>
    <property type="molecule type" value="Genomic_DNA"/>
</dbReference>
<evidence type="ECO:0000313" key="3">
    <source>
        <dbReference type="Proteomes" id="UP000652761"/>
    </source>
</evidence>
<feature type="region of interest" description="Disordered" evidence="1">
    <location>
        <begin position="1"/>
        <end position="24"/>
    </location>
</feature>
<feature type="compositionally biased region" description="Basic and acidic residues" evidence="1">
    <location>
        <begin position="1"/>
        <end position="10"/>
    </location>
</feature>
<feature type="non-terminal residue" evidence="2">
    <location>
        <position position="1"/>
    </location>
</feature>
<accession>A0A843WL17</accession>
<sequence>RREEHAEQRGPARQGPVLPPPPPVDYGVFMQGESLCVVGFITAYTIRGRSYGRGLGRVCEALSGQVRPRAYSGHDGVGVPLLDSRLHDRARV</sequence>
<dbReference type="AlphaFoldDB" id="A0A843WL17"/>
<evidence type="ECO:0000256" key="1">
    <source>
        <dbReference type="SAM" id="MobiDB-lite"/>
    </source>
</evidence>
<reference evidence="2" key="1">
    <citation type="submission" date="2017-07" db="EMBL/GenBank/DDBJ databases">
        <title>Taro Niue Genome Assembly and Annotation.</title>
        <authorList>
            <person name="Atibalentja N."/>
            <person name="Keating K."/>
            <person name="Fields C.J."/>
        </authorList>
    </citation>
    <scope>NUCLEOTIDE SEQUENCE</scope>
    <source>
        <strain evidence="2">Niue_2</strain>
        <tissue evidence="2">Leaf</tissue>
    </source>
</reference>
<evidence type="ECO:0000313" key="2">
    <source>
        <dbReference type="EMBL" id="MQM06231.1"/>
    </source>
</evidence>
<gene>
    <name evidence="2" type="ORF">Taro_039053</name>
</gene>
<proteinExistence type="predicted"/>
<protein>
    <submittedName>
        <fullName evidence="2">Uncharacterized protein</fullName>
    </submittedName>
</protein>
<name>A0A843WL17_COLES</name>
<dbReference type="Proteomes" id="UP000652761">
    <property type="component" value="Unassembled WGS sequence"/>
</dbReference>
<comment type="caution">
    <text evidence="2">The sequence shown here is derived from an EMBL/GenBank/DDBJ whole genome shotgun (WGS) entry which is preliminary data.</text>
</comment>
<keyword evidence="3" id="KW-1185">Reference proteome</keyword>